<evidence type="ECO:0000256" key="2">
    <source>
        <dbReference type="ARBA" id="ARBA00002149"/>
    </source>
</evidence>
<dbReference type="SUPFAM" id="SSF55961">
    <property type="entry name" value="Bet v1-like"/>
    <property type="match status" value="1"/>
</dbReference>
<evidence type="ECO:0000256" key="3">
    <source>
        <dbReference type="ARBA" id="ARBA00004866"/>
    </source>
</evidence>
<evidence type="ECO:0000313" key="16">
    <source>
        <dbReference type="Proteomes" id="UP001219355"/>
    </source>
</evidence>
<dbReference type="GO" id="GO:0051537">
    <property type="term" value="F:2 iron, 2 sulfur cluster binding"/>
    <property type="evidence" value="ECO:0007669"/>
    <property type="project" value="UniProtKB-KW"/>
</dbReference>
<dbReference type="EC" id="1.14.15.7" evidence="5"/>
<dbReference type="PROSITE" id="PS51296">
    <property type="entry name" value="RIESKE"/>
    <property type="match status" value="1"/>
</dbReference>
<evidence type="ECO:0000256" key="9">
    <source>
        <dbReference type="ARBA" id="ARBA00023002"/>
    </source>
</evidence>
<evidence type="ECO:0000256" key="11">
    <source>
        <dbReference type="ARBA" id="ARBA00023014"/>
    </source>
</evidence>
<dbReference type="EMBL" id="CP120627">
    <property type="protein sequence ID" value="WEW54731.1"/>
    <property type="molecule type" value="Genomic_DNA"/>
</dbReference>
<dbReference type="InterPro" id="IPR036922">
    <property type="entry name" value="Rieske_2Fe-2S_sf"/>
</dbReference>
<dbReference type="Pfam" id="PF00355">
    <property type="entry name" value="Rieske"/>
    <property type="match status" value="1"/>
</dbReference>
<dbReference type="Gene3D" id="3.90.380.10">
    <property type="entry name" value="Naphthalene 1,2-dioxygenase Alpha Subunit, Chain A, domain 1"/>
    <property type="match status" value="2"/>
</dbReference>
<reference evidence="15" key="1">
    <citation type="submission" date="2023-03" db="EMBL/GenBank/DDBJ databases">
        <title>Emydomyces testavorans Genome Sequence.</title>
        <authorList>
            <person name="Hoyer L."/>
        </authorList>
    </citation>
    <scope>NUCLEOTIDE SEQUENCE</scope>
    <source>
        <strain evidence="15">16-2883</strain>
    </source>
</reference>
<dbReference type="CDD" id="cd00680">
    <property type="entry name" value="RHO_alpha_C"/>
    <property type="match status" value="1"/>
</dbReference>
<dbReference type="Gene3D" id="2.102.10.10">
    <property type="entry name" value="Rieske [2Fe-2S] iron-sulphur domain"/>
    <property type="match status" value="1"/>
</dbReference>
<proteinExistence type="inferred from homology"/>
<dbReference type="PROSITE" id="PS00570">
    <property type="entry name" value="RING_HYDROXYL_ALPHA"/>
    <property type="match status" value="1"/>
</dbReference>
<protein>
    <recommendedName>
        <fullName evidence="6">Choline monooxygenase, chloroplastic</fullName>
        <ecNumber evidence="5">1.14.15.7</ecNumber>
    </recommendedName>
</protein>
<evidence type="ECO:0000256" key="8">
    <source>
        <dbReference type="ARBA" id="ARBA00022723"/>
    </source>
</evidence>
<evidence type="ECO:0000313" key="15">
    <source>
        <dbReference type="EMBL" id="WEW54731.1"/>
    </source>
</evidence>
<comment type="cofactor">
    <cofactor evidence="1">
        <name>Fe cation</name>
        <dbReference type="ChEBI" id="CHEBI:24875"/>
    </cofactor>
</comment>
<keyword evidence="10" id="KW-0408">Iron</keyword>
<dbReference type="PANTHER" id="PTHR43756:SF5">
    <property type="entry name" value="CHOLINE MONOOXYGENASE, CHLOROPLASTIC"/>
    <property type="match status" value="1"/>
</dbReference>
<gene>
    <name evidence="15" type="ORF">PRK78_000156</name>
</gene>
<dbReference type="SUPFAM" id="SSF50022">
    <property type="entry name" value="ISP domain"/>
    <property type="match status" value="1"/>
</dbReference>
<sequence length="392" mass="44849">MASVTTTPGDTHRHFSLPALWYRAPALYQLERRAIFAKKWLQITHKNRFTKPGDFAAFEVAGYPFFIVKNREGELRGFHNVCRHRAFPVVTAREGNAKILACGYHGWSYGLKGNLAKAPRFQDVPGFKPEDYSLYQIHVHIDACGFVWVNLDARDEPLPWEAQCGGVDTQEQLKMFNMDDYEYNHSWSMDGPFNWKTLVDNYNECYHCSVAHPGIAATTDLANYAVRTGKGFIAHFARPKPEFAKGNNAHVAPTFMFPNSSATVNAVYFFLMRVVPLGPTDVSLQYEVYRHKNCTDKEFEEMDQFMKQIENEDRVICTLVQKNLNAGVYQAGPLHPHHEMGVQHLKGMIKTAILEHQKMEEQQGHDIWPARRIVKTGAEATAEEEEKRSHIK</sequence>
<dbReference type="GO" id="GO:0019133">
    <property type="term" value="F:choline monooxygenase activity"/>
    <property type="evidence" value="ECO:0007669"/>
    <property type="project" value="UniProtKB-EC"/>
</dbReference>
<evidence type="ECO:0000256" key="7">
    <source>
        <dbReference type="ARBA" id="ARBA00022714"/>
    </source>
</evidence>
<keyword evidence="11" id="KW-0411">Iron-sulfur</keyword>
<accession>A0AAF0IFJ8</accession>
<organism evidence="15 16">
    <name type="scientific">Emydomyces testavorans</name>
    <dbReference type="NCBI Taxonomy" id="2070801"/>
    <lineage>
        <taxon>Eukaryota</taxon>
        <taxon>Fungi</taxon>
        <taxon>Dikarya</taxon>
        <taxon>Ascomycota</taxon>
        <taxon>Pezizomycotina</taxon>
        <taxon>Eurotiomycetes</taxon>
        <taxon>Eurotiomycetidae</taxon>
        <taxon>Onygenales</taxon>
        <taxon>Nannizziopsiaceae</taxon>
        <taxon>Emydomyces</taxon>
    </lineage>
</organism>
<dbReference type="InterPro" id="IPR015879">
    <property type="entry name" value="Ring_hydroxy_dOase_asu_C_dom"/>
</dbReference>
<evidence type="ECO:0000259" key="14">
    <source>
        <dbReference type="PROSITE" id="PS51296"/>
    </source>
</evidence>
<keyword evidence="7" id="KW-0001">2Fe-2S</keyword>
<feature type="domain" description="Rieske" evidence="14">
    <location>
        <begin position="51"/>
        <end position="132"/>
    </location>
</feature>
<comment type="catalytic activity">
    <reaction evidence="13">
        <text>choline + 2 reduced [2Fe-2S]-[ferredoxin] + O2 + 2 H(+) = betaine aldehyde hydrate + 2 oxidized [2Fe-2S]-[ferredoxin] + H2O</text>
        <dbReference type="Rhea" id="RHEA:17769"/>
        <dbReference type="Rhea" id="RHEA-COMP:10000"/>
        <dbReference type="Rhea" id="RHEA-COMP:10001"/>
        <dbReference type="ChEBI" id="CHEBI:15354"/>
        <dbReference type="ChEBI" id="CHEBI:15377"/>
        <dbReference type="ChEBI" id="CHEBI:15378"/>
        <dbReference type="ChEBI" id="CHEBI:15379"/>
        <dbReference type="ChEBI" id="CHEBI:15870"/>
        <dbReference type="ChEBI" id="CHEBI:33737"/>
        <dbReference type="ChEBI" id="CHEBI:33738"/>
        <dbReference type="EC" id="1.14.15.7"/>
    </reaction>
</comment>
<comment type="pathway">
    <text evidence="3">Amine and polyamine biosynthesis; betaine biosynthesis via choline pathway; betaine aldehyde from choline (monooxygenase route): step 1/1.</text>
</comment>
<dbReference type="Proteomes" id="UP001219355">
    <property type="component" value="Chromosome 1"/>
</dbReference>
<evidence type="ECO:0000256" key="1">
    <source>
        <dbReference type="ARBA" id="ARBA00001962"/>
    </source>
</evidence>
<keyword evidence="16" id="KW-1185">Reference proteome</keyword>
<dbReference type="InterPro" id="IPR015881">
    <property type="entry name" value="ARHD_Rieske_2Fe_2S"/>
</dbReference>
<dbReference type="InterPro" id="IPR001663">
    <property type="entry name" value="Rng_hydr_dOase-A"/>
</dbReference>
<comment type="function">
    <text evidence="2">Catalyzes the first step of the osmoprotectant glycine betaine synthesis.</text>
</comment>
<dbReference type="GO" id="GO:0005506">
    <property type="term" value="F:iron ion binding"/>
    <property type="evidence" value="ECO:0007669"/>
    <property type="project" value="InterPro"/>
</dbReference>
<keyword evidence="9" id="KW-0560">Oxidoreductase</keyword>
<keyword evidence="8" id="KW-0479">Metal-binding</keyword>
<dbReference type="AlphaFoldDB" id="A0AAF0IFJ8"/>
<name>A0AAF0IFJ8_9EURO</name>
<evidence type="ECO:0000256" key="4">
    <source>
        <dbReference type="ARBA" id="ARBA00010848"/>
    </source>
</evidence>
<evidence type="ECO:0000256" key="12">
    <source>
        <dbReference type="ARBA" id="ARBA00023027"/>
    </source>
</evidence>
<evidence type="ECO:0000256" key="13">
    <source>
        <dbReference type="ARBA" id="ARBA00049097"/>
    </source>
</evidence>
<keyword evidence="12" id="KW-0520">NAD</keyword>
<dbReference type="InterPro" id="IPR017941">
    <property type="entry name" value="Rieske_2Fe-2S"/>
</dbReference>
<dbReference type="PANTHER" id="PTHR43756">
    <property type="entry name" value="CHOLINE MONOOXYGENASE, CHLOROPLASTIC"/>
    <property type="match status" value="1"/>
</dbReference>
<evidence type="ECO:0000256" key="10">
    <source>
        <dbReference type="ARBA" id="ARBA00023004"/>
    </source>
</evidence>
<evidence type="ECO:0000256" key="5">
    <source>
        <dbReference type="ARBA" id="ARBA00012763"/>
    </source>
</evidence>
<dbReference type="Pfam" id="PF00848">
    <property type="entry name" value="Ring_hydroxyl_A"/>
    <property type="match status" value="1"/>
</dbReference>
<dbReference type="CDD" id="cd03469">
    <property type="entry name" value="Rieske_RO_Alpha_N"/>
    <property type="match status" value="1"/>
</dbReference>
<comment type="similarity">
    <text evidence="4">Belongs to the choline monooxygenase family.</text>
</comment>
<evidence type="ECO:0000256" key="6">
    <source>
        <dbReference type="ARBA" id="ARBA00014931"/>
    </source>
</evidence>
<dbReference type="PRINTS" id="PR00090">
    <property type="entry name" value="RNGDIOXGNASE"/>
</dbReference>